<evidence type="ECO:0000259" key="7">
    <source>
        <dbReference type="Pfam" id="PF03151"/>
    </source>
</evidence>
<accession>A0A383WE84</accession>
<dbReference type="AlphaFoldDB" id="A0A383WE84"/>
<comment type="subcellular location">
    <subcellularLocation>
        <location evidence="1">Membrane</location>
        <topology evidence="1">Multi-pass membrane protein</topology>
    </subcellularLocation>
</comment>
<dbReference type="InterPro" id="IPR037185">
    <property type="entry name" value="EmrE-like"/>
</dbReference>
<dbReference type="EMBL" id="FNXT01001245">
    <property type="protein sequence ID" value="SZX75917.1"/>
    <property type="molecule type" value="Genomic_DNA"/>
</dbReference>
<evidence type="ECO:0000313" key="10">
    <source>
        <dbReference type="Proteomes" id="UP000256970"/>
    </source>
</evidence>
<proteinExistence type="predicted"/>
<protein>
    <recommendedName>
        <fullName evidence="7">Sugar phosphate transporter domain-containing protein</fullName>
    </recommendedName>
</protein>
<reference evidence="9 10" key="1">
    <citation type="submission" date="2016-10" db="EMBL/GenBank/DDBJ databases">
        <authorList>
            <person name="Cai Z."/>
        </authorList>
    </citation>
    <scope>NUCLEOTIDE SEQUENCE [LARGE SCALE GENOMIC DNA]</scope>
</reference>
<feature type="transmembrane region" description="Helical" evidence="6">
    <location>
        <begin position="200"/>
        <end position="219"/>
    </location>
</feature>
<feature type="transmembrane region" description="Helical" evidence="6">
    <location>
        <begin position="12"/>
        <end position="32"/>
    </location>
</feature>
<feature type="transmembrane region" description="Helical" evidence="6">
    <location>
        <begin position="44"/>
        <end position="64"/>
    </location>
</feature>
<feature type="transmembrane region" description="Helical" evidence="6">
    <location>
        <begin position="85"/>
        <end position="104"/>
    </location>
</feature>
<feature type="region of interest" description="Disordered" evidence="5">
    <location>
        <begin position="321"/>
        <end position="379"/>
    </location>
</feature>
<evidence type="ECO:0000256" key="2">
    <source>
        <dbReference type="ARBA" id="ARBA00022692"/>
    </source>
</evidence>
<feature type="domain" description="Sugar phosphate transporter" evidence="7">
    <location>
        <begin position="28"/>
        <end position="309"/>
    </location>
</feature>
<feature type="transmembrane region" description="Helical" evidence="6">
    <location>
        <begin position="292"/>
        <end position="311"/>
    </location>
</feature>
<evidence type="ECO:0000256" key="4">
    <source>
        <dbReference type="ARBA" id="ARBA00023136"/>
    </source>
</evidence>
<evidence type="ECO:0000256" key="5">
    <source>
        <dbReference type="SAM" id="MobiDB-lite"/>
    </source>
</evidence>
<evidence type="ECO:0000256" key="6">
    <source>
        <dbReference type="SAM" id="Phobius"/>
    </source>
</evidence>
<keyword evidence="2 6" id="KW-0812">Transmembrane</keyword>
<evidence type="ECO:0000313" key="9">
    <source>
        <dbReference type="EMBL" id="SZX75917.1"/>
    </source>
</evidence>
<feature type="region of interest" description="Disordered" evidence="5">
    <location>
        <begin position="391"/>
        <end position="410"/>
    </location>
</feature>
<feature type="transmembrane region" description="Helical" evidence="6">
    <location>
        <begin position="140"/>
        <end position="160"/>
    </location>
</feature>
<keyword evidence="10" id="KW-1185">Reference proteome</keyword>
<gene>
    <name evidence="8" type="ORF">BQ4739_LOCUS15512</name>
    <name evidence="9" type="ORF">BQ4739_LOCUS16287</name>
</gene>
<dbReference type="InterPro" id="IPR004853">
    <property type="entry name" value="Sugar_P_trans_dom"/>
</dbReference>
<organism evidence="9 10">
    <name type="scientific">Tetradesmus obliquus</name>
    <name type="common">Green alga</name>
    <name type="synonym">Acutodesmus obliquus</name>
    <dbReference type="NCBI Taxonomy" id="3088"/>
    <lineage>
        <taxon>Eukaryota</taxon>
        <taxon>Viridiplantae</taxon>
        <taxon>Chlorophyta</taxon>
        <taxon>core chlorophytes</taxon>
        <taxon>Chlorophyceae</taxon>
        <taxon>CS clade</taxon>
        <taxon>Sphaeropleales</taxon>
        <taxon>Scenedesmaceae</taxon>
        <taxon>Tetradesmus</taxon>
    </lineage>
</organism>
<feature type="transmembrane region" description="Helical" evidence="6">
    <location>
        <begin position="265"/>
        <end position="286"/>
    </location>
</feature>
<evidence type="ECO:0000256" key="1">
    <source>
        <dbReference type="ARBA" id="ARBA00004141"/>
    </source>
</evidence>
<sequence>MGAQQPHNSSSNTAASVFAWLLNVSSSVAIVFVNKVLMDQRGDYRFTFACTLSAIHFLTAAACIKGSQLFRPAEAAAPRLPWKDTLTFATVAVVSIGSLNLSLLVNPVGLYQVAKLLIIPFVCAVEFLHPQIQRRFTPSTVACIATVVVGVAVVTVNDLGSGSTKLLGVMLAGVSVVSSGMQQILCGTMQRQHKLQSHQLLAATSPVQGAMLLLLGPWVDAAVSGNWIGDYSVTSGAMGVLLLSCAISVAVNLSQFMCLGRFSAVTFQVLGHTKTILVLLISWLVLGEAMGSRKLAGMAVAVAGMVAYSYFMTMGGTSAKKPAANGSDSRSPAPGDAEDAADALELGRARERRGEHKAGVKKQQAPLQEEGDGSDVPLLRVVSRDNAEWNGDSVKMVVVERPGGSKQGSR</sequence>
<evidence type="ECO:0000313" key="8">
    <source>
        <dbReference type="EMBL" id="SZX75219.1"/>
    </source>
</evidence>
<feature type="transmembrane region" description="Helical" evidence="6">
    <location>
        <begin position="166"/>
        <end position="188"/>
    </location>
</feature>
<dbReference type="Proteomes" id="UP000256970">
    <property type="component" value="Unassembled WGS sequence"/>
</dbReference>
<dbReference type="SUPFAM" id="SSF103481">
    <property type="entry name" value="Multidrug resistance efflux transporter EmrE"/>
    <property type="match status" value="1"/>
</dbReference>
<keyword evidence="3 6" id="KW-1133">Transmembrane helix</keyword>
<dbReference type="PANTHER" id="PTHR11132">
    <property type="entry name" value="SOLUTE CARRIER FAMILY 35"/>
    <property type="match status" value="1"/>
</dbReference>
<feature type="transmembrane region" description="Helical" evidence="6">
    <location>
        <begin position="231"/>
        <end position="253"/>
    </location>
</feature>
<dbReference type="Pfam" id="PF03151">
    <property type="entry name" value="TPT"/>
    <property type="match status" value="1"/>
</dbReference>
<dbReference type="GO" id="GO:0016020">
    <property type="term" value="C:membrane"/>
    <property type="evidence" value="ECO:0007669"/>
    <property type="project" value="UniProtKB-SubCell"/>
</dbReference>
<keyword evidence="4 6" id="KW-0472">Membrane</keyword>
<name>A0A383WE84_TETOB</name>
<evidence type="ECO:0000256" key="3">
    <source>
        <dbReference type="ARBA" id="ARBA00022989"/>
    </source>
</evidence>
<feature type="compositionally biased region" description="Basic and acidic residues" evidence="5">
    <location>
        <begin position="345"/>
        <end position="358"/>
    </location>
</feature>
<dbReference type="EMBL" id="FNXT01001226">
    <property type="protein sequence ID" value="SZX75219.1"/>
    <property type="molecule type" value="Genomic_DNA"/>
</dbReference>
<dbReference type="InterPro" id="IPR050186">
    <property type="entry name" value="TPT_transporter"/>
</dbReference>